<name>A0A4C1V9I1_EUMVA</name>
<dbReference type="InterPro" id="IPR019406">
    <property type="entry name" value="APLF_PBZ"/>
</dbReference>
<dbReference type="AlphaFoldDB" id="A0A4C1V9I1"/>
<dbReference type="STRING" id="151549.A0A4C1V9I1"/>
<feature type="domain" description="PBZ-type" evidence="2">
    <location>
        <begin position="241"/>
        <end position="265"/>
    </location>
</feature>
<feature type="compositionally biased region" description="Pro residues" evidence="1">
    <location>
        <begin position="299"/>
        <end position="308"/>
    </location>
</feature>
<dbReference type="Pfam" id="PF10283">
    <property type="entry name" value="zf-CCHH"/>
    <property type="match status" value="1"/>
</dbReference>
<evidence type="ECO:0000313" key="3">
    <source>
        <dbReference type="EMBL" id="GBP35339.1"/>
    </source>
</evidence>
<gene>
    <name evidence="3" type="primary">Aplf</name>
    <name evidence="3" type="ORF">EVAR_20712_1</name>
</gene>
<dbReference type="GO" id="GO:0008408">
    <property type="term" value="F:3'-5' exonuclease activity"/>
    <property type="evidence" value="ECO:0007669"/>
    <property type="project" value="InterPro"/>
</dbReference>
<comment type="caution">
    <text evidence="3">The sequence shown here is derived from an EMBL/GenBank/DDBJ whole genome shotgun (WGS) entry which is preliminary data.</text>
</comment>
<evidence type="ECO:0000256" key="1">
    <source>
        <dbReference type="SAM" id="MobiDB-lite"/>
    </source>
</evidence>
<feature type="region of interest" description="Disordered" evidence="1">
    <location>
        <begin position="173"/>
        <end position="241"/>
    </location>
</feature>
<proteinExistence type="predicted"/>
<dbReference type="PANTHER" id="PTHR21315:SF2">
    <property type="entry name" value="APRATAXIN AND PNK-LIKE FACTOR"/>
    <property type="match status" value="1"/>
</dbReference>
<keyword evidence="4" id="KW-1185">Reference proteome</keyword>
<evidence type="ECO:0000313" key="4">
    <source>
        <dbReference type="Proteomes" id="UP000299102"/>
    </source>
</evidence>
<dbReference type="InterPro" id="IPR039253">
    <property type="entry name" value="APLF"/>
</dbReference>
<evidence type="ECO:0000259" key="2">
    <source>
        <dbReference type="Pfam" id="PF10283"/>
    </source>
</evidence>
<organism evidence="3 4">
    <name type="scientific">Eumeta variegata</name>
    <name type="common">Bagworm moth</name>
    <name type="synonym">Eumeta japonica</name>
    <dbReference type="NCBI Taxonomy" id="151549"/>
    <lineage>
        <taxon>Eukaryota</taxon>
        <taxon>Metazoa</taxon>
        <taxon>Ecdysozoa</taxon>
        <taxon>Arthropoda</taxon>
        <taxon>Hexapoda</taxon>
        <taxon>Insecta</taxon>
        <taxon>Pterygota</taxon>
        <taxon>Neoptera</taxon>
        <taxon>Endopterygota</taxon>
        <taxon>Lepidoptera</taxon>
        <taxon>Glossata</taxon>
        <taxon>Ditrysia</taxon>
        <taxon>Tineoidea</taxon>
        <taxon>Psychidae</taxon>
        <taxon>Oiketicinae</taxon>
        <taxon>Eumeta</taxon>
    </lineage>
</organism>
<dbReference type="Proteomes" id="UP000299102">
    <property type="component" value="Unassembled WGS sequence"/>
</dbReference>
<feature type="compositionally biased region" description="Basic and acidic residues" evidence="1">
    <location>
        <begin position="173"/>
        <end position="193"/>
    </location>
</feature>
<feature type="region of interest" description="Disordered" evidence="1">
    <location>
        <begin position="123"/>
        <end position="150"/>
    </location>
</feature>
<dbReference type="OrthoDB" id="10256774at2759"/>
<protein>
    <submittedName>
        <fullName evidence="3">Aprataxin and PNK-like factor</fullName>
    </submittedName>
</protein>
<feature type="compositionally biased region" description="Acidic residues" evidence="1">
    <location>
        <begin position="352"/>
        <end position="368"/>
    </location>
</feature>
<feature type="compositionally biased region" description="Polar residues" evidence="1">
    <location>
        <begin position="124"/>
        <end position="135"/>
    </location>
</feature>
<dbReference type="GO" id="GO:0006302">
    <property type="term" value="P:double-strand break repair"/>
    <property type="evidence" value="ECO:0007669"/>
    <property type="project" value="InterPro"/>
</dbReference>
<dbReference type="GO" id="GO:0005634">
    <property type="term" value="C:nucleus"/>
    <property type="evidence" value="ECO:0007669"/>
    <property type="project" value="TreeGrafter"/>
</dbReference>
<feature type="compositionally biased region" description="Basic and acidic residues" evidence="1">
    <location>
        <begin position="200"/>
        <end position="212"/>
    </location>
</feature>
<dbReference type="EMBL" id="BGZK01000302">
    <property type="protein sequence ID" value="GBP35339.1"/>
    <property type="molecule type" value="Genomic_DNA"/>
</dbReference>
<reference evidence="3 4" key="1">
    <citation type="journal article" date="2019" name="Commun. Biol.">
        <title>The bagworm genome reveals a unique fibroin gene that provides high tensile strength.</title>
        <authorList>
            <person name="Kono N."/>
            <person name="Nakamura H."/>
            <person name="Ohtoshi R."/>
            <person name="Tomita M."/>
            <person name="Numata K."/>
            <person name="Arakawa K."/>
        </authorList>
    </citation>
    <scope>NUCLEOTIDE SEQUENCE [LARGE SCALE GENOMIC DNA]</scope>
</reference>
<dbReference type="GO" id="GO:0003906">
    <property type="term" value="F:DNA-(apurinic or apyrimidinic site) endonuclease activity"/>
    <property type="evidence" value="ECO:0007669"/>
    <property type="project" value="InterPro"/>
</dbReference>
<feature type="region of interest" description="Disordered" evidence="1">
    <location>
        <begin position="291"/>
        <end position="388"/>
    </location>
</feature>
<feature type="region of interest" description="Disordered" evidence="1">
    <location>
        <begin position="81"/>
        <end position="102"/>
    </location>
</feature>
<sequence>MQTKRHKHRRYVSTKIRREWVMTSEKEGSDQKLILTKNNSCILTHGDKIGLLPDSFWYKLVLHESDSNIINSANGNEVHKEVKESDKENGDQINEDDCNKGQYEGSEIRDEIALDFAIEDGDHTCTQNSPSILETNTEEQRSETTEDYTFPQTLKRCHSTSETDNGEICTKLIKTEQEPSSSKCEDPGSREQNDNITRVVKTESDTSDHAPNDNELLNNEHNNKDTDNAPSTPPPPGNSVKERCMYGANCYRRNPQHKAQYSHPGEAEWGAGERGVCPWGARCRRRDVRHWRDHDHPPGTHPPAPHVNPQPAQKKVKKRDKIKEVSPVNFDNLPAKRVRKAITCPSWSSNESENECDTEDPFLTDGSDEWLPSDTEECTESQDYSQCD</sequence>
<dbReference type="GO" id="GO:0035861">
    <property type="term" value="C:site of double-strand break"/>
    <property type="evidence" value="ECO:0007669"/>
    <property type="project" value="TreeGrafter"/>
</dbReference>
<accession>A0A4C1V9I1</accession>
<feature type="compositionally biased region" description="Basic and acidic residues" evidence="1">
    <location>
        <begin position="81"/>
        <end position="90"/>
    </location>
</feature>
<dbReference type="PANTHER" id="PTHR21315">
    <property type="entry name" value="APRATAXIN AND PNK-LIKE FACTOR-RELATED"/>
    <property type="match status" value="1"/>
</dbReference>